<dbReference type="Proteomes" id="UP000249341">
    <property type="component" value="Unassembled WGS sequence"/>
</dbReference>
<evidence type="ECO:0008006" key="3">
    <source>
        <dbReference type="Google" id="ProtNLM"/>
    </source>
</evidence>
<comment type="caution">
    <text evidence="1">The sequence shown here is derived from an EMBL/GenBank/DDBJ whole genome shotgun (WGS) entry which is preliminary data.</text>
</comment>
<reference evidence="1 2" key="1">
    <citation type="submission" date="2018-06" db="EMBL/GenBank/DDBJ databases">
        <title>Genomic Encyclopedia of Type Strains, Phase III (KMG-III): the genomes of soil and plant-associated and newly described type strains.</title>
        <authorList>
            <person name="Whitman W."/>
        </authorList>
    </citation>
    <scope>NUCLEOTIDE SEQUENCE [LARGE SCALE GENOMIC DNA]</scope>
    <source>
        <strain evidence="1 2">CGMCC 4.7090</strain>
    </source>
</reference>
<protein>
    <recommendedName>
        <fullName evidence="3">Ferredoxin</fullName>
    </recommendedName>
</protein>
<evidence type="ECO:0000313" key="1">
    <source>
        <dbReference type="EMBL" id="RAK26235.1"/>
    </source>
</evidence>
<accession>A0A327YXU9</accession>
<sequence>MTVANYLKGEIPLGPPEGYLRGQWEDRDWRNVPGPFDAARTDSCWVGRMIAPRHVLYEDDFGSEVVYRQPKDPSEVHLVLTAAWNDPFGAYAVDGDEHWTIELVKDWWADRGRLAAWIDGLQRQWSSSDRADERENSEGLREFAQYLENGLEGDLRAYAFWLANRRLPLAHEALPRLCRG</sequence>
<dbReference type="AlphaFoldDB" id="A0A327YXU9"/>
<gene>
    <name evidence="1" type="ORF">B0I29_12885</name>
</gene>
<dbReference type="RefSeq" id="WP_220091566.1">
    <property type="nucleotide sequence ID" value="NZ_JACHWI010000014.1"/>
</dbReference>
<name>A0A327YXU9_9ACTN</name>
<organism evidence="1 2">
    <name type="scientific">Actinoplanes lutulentus</name>
    <dbReference type="NCBI Taxonomy" id="1287878"/>
    <lineage>
        <taxon>Bacteria</taxon>
        <taxon>Bacillati</taxon>
        <taxon>Actinomycetota</taxon>
        <taxon>Actinomycetes</taxon>
        <taxon>Micromonosporales</taxon>
        <taxon>Micromonosporaceae</taxon>
        <taxon>Actinoplanes</taxon>
    </lineage>
</organism>
<dbReference type="EMBL" id="QLMJ01000028">
    <property type="protein sequence ID" value="RAK26235.1"/>
    <property type="molecule type" value="Genomic_DNA"/>
</dbReference>
<evidence type="ECO:0000313" key="2">
    <source>
        <dbReference type="Proteomes" id="UP000249341"/>
    </source>
</evidence>
<proteinExistence type="predicted"/>
<keyword evidence="2" id="KW-1185">Reference proteome</keyword>